<evidence type="ECO:0000313" key="5">
    <source>
        <dbReference type="Proteomes" id="UP000706926"/>
    </source>
</evidence>
<keyword evidence="2" id="KW-0378">Hydrolase</keyword>
<dbReference type="Pfam" id="PF00293">
    <property type="entry name" value="NUDIX"/>
    <property type="match status" value="1"/>
</dbReference>
<comment type="caution">
    <text evidence="4">The sequence shown here is derived from an EMBL/GenBank/DDBJ whole genome shotgun (WGS) entry which is preliminary data.</text>
</comment>
<gene>
    <name evidence="4" type="ORF">J2Z18_002569</name>
</gene>
<dbReference type="PANTHER" id="PTHR43046">
    <property type="entry name" value="GDP-MANNOSE MANNOSYL HYDROLASE"/>
    <property type="match status" value="1"/>
</dbReference>
<feature type="domain" description="Nudix hydrolase" evidence="3">
    <location>
        <begin position="1"/>
        <end position="99"/>
    </location>
</feature>
<evidence type="ECO:0000256" key="2">
    <source>
        <dbReference type="ARBA" id="ARBA00022801"/>
    </source>
</evidence>
<name>A0ABS4FB46_9BACL</name>
<dbReference type="InterPro" id="IPR000086">
    <property type="entry name" value="NUDIX_hydrolase_dom"/>
</dbReference>
<dbReference type="InterPro" id="IPR015797">
    <property type="entry name" value="NUDIX_hydrolase-like_dom_sf"/>
</dbReference>
<dbReference type="EMBL" id="JAGGKI010000005">
    <property type="protein sequence ID" value="MBP1893467.1"/>
    <property type="molecule type" value="Genomic_DNA"/>
</dbReference>
<keyword evidence="5" id="KW-1185">Reference proteome</keyword>
<sequence>MPGGGQKPGEMLKECLVRECTEETGYEIEVHELLFVRECFLDEDIHRVEFIFSGILKESGVTDGAVMDKNQIGIEWIEIENIMEEPLFPVGIRSLINSYSKGTHIKTYLGEIL</sequence>
<dbReference type="SUPFAM" id="SSF55811">
    <property type="entry name" value="Nudix"/>
    <property type="match status" value="1"/>
</dbReference>
<evidence type="ECO:0000256" key="1">
    <source>
        <dbReference type="ARBA" id="ARBA00001946"/>
    </source>
</evidence>
<protein>
    <submittedName>
        <fullName evidence="4">ADP-ribose pyrophosphatase YjhB (NUDIX family)</fullName>
    </submittedName>
</protein>
<dbReference type="PROSITE" id="PS51462">
    <property type="entry name" value="NUDIX"/>
    <property type="match status" value="1"/>
</dbReference>
<organism evidence="4 5">
    <name type="scientific">Paenibacillus lactis</name>
    <dbReference type="NCBI Taxonomy" id="228574"/>
    <lineage>
        <taxon>Bacteria</taxon>
        <taxon>Bacillati</taxon>
        <taxon>Bacillota</taxon>
        <taxon>Bacilli</taxon>
        <taxon>Bacillales</taxon>
        <taxon>Paenibacillaceae</taxon>
        <taxon>Paenibacillus</taxon>
    </lineage>
</organism>
<reference evidence="4 5" key="1">
    <citation type="submission" date="2021-03" db="EMBL/GenBank/DDBJ databases">
        <title>Genomic Encyclopedia of Type Strains, Phase IV (KMG-IV): sequencing the most valuable type-strain genomes for metagenomic binning, comparative biology and taxonomic classification.</title>
        <authorList>
            <person name="Goeker M."/>
        </authorList>
    </citation>
    <scope>NUCLEOTIDE SEQUENCE [LARGE SCALE GENOMIC DNA]</scope>
    <source>
        <strain evidence="4 5">DSM 15596</strain>
    </source>
</reference>
<dbReference type="Proteomes" id="UP000706926">
    <property type="component" value="Unassembled WGS sequence"/>
</dbReference>
<evidence type="ECO:0000313" key="4">
    <source>
        <dbReference type="EMBL" id="MBP1893467.1"/>
    </source>
</evidence>
<proteinExistence type="predicted"/>
<comment type="cofactor">
    <cofactor evidence="1">
        <name>Mg(2+)</name>
        <dbReference type="ChEBI" id="CHEBI:18420"/>
    </cofactor>
</comment>
<accession>A0ABS4FB46</accession>
<evidence type="ECO:0000259" key="3">
    <source>
        <dbReference type="PROSITE" id="PS51462"/>
    </source>
</evidence>
<dbReference type="PANTHER" id="PTHR43046:SF14">
    <property type="entry name" value="MUTT_NUDIX FAMILY PROTEIN"/>
    <property type="match status" value="1"/>
</dbReference>
<dbReference type="Gene3D" id="3.90.79.10">
    <property type="entry name" value="Nucleoside Triphosphate Pyrophosphohydrolase"/>
    <property type="match status" value="1"/>
</dbReference>